<protein>
    <recommendedName>
        <fullName evidence="1">Flavodoxin-like domain-containing protein</fullName>
    </recommendedName>
</protein>
<dbReference type="RefSeq" id="WP_004801154.1">
    <property type="nucleotide sequence ID" value="NZ_AUGJ01000001.1"/>
</dbReference>
<dbReference type="SUPFAM" id="SSF52218">
    <property type="entry name" value="Flavoproteins"/>
    <property type="match status" value="1"/>
</dbReference>
<dbReference type="InterPro" id="IPR008254">
    <property type="entry name" value="Flavodoxin/NO_synth"/>
</dbReference>
<dbReference type="GO" id="GO:0016651">
    <property type="term" value="F:oxidoreductase activity, acting on NAD(P)H"/>
    <property type="evidence" value="ECO:0007669"/>
    <property type="project" value="UniProtKB-ARBA"/>
</dbReference>
<dbReference type="OrthoDB" id="9806505at2"/>
<comment type="caution">
    <text evidence="2">The sequence shown here is derived from an EMBL/GenBank/DDBJ whole genome shotgun (WGS) entry which is preliminary data.</text>
</comment>
<dbReference type="InterPro" id="IPR029039">
    <property type="entry name" value="Flavoprotein-like_sf"/>
</dbReference>
<name>M2Q676_9FIRM</name>
<dbReference type="PANTHER" id="PTHR39201">
    <property type="entry name" value="EXPORTED PROTEIN-RELATED"/>
    <property type="match status" value="1"/>
</dbReference>
<sequence>MTKRLLAFFSRADENYFGGSMQYIEVGNTEVIAGKIKGRISTDIFKIEMKTPYAKDYNTCIEEAKAHKNNDARPELISMPESIDVYDTIILGYPNYWGTMPMAVFTFLDSFDFTGKTILPFCTNEGSGMGFSEADIKKLCSGADVKKGLPINGSNVASADAQIESWLRSNGLM</sequence>
<dbReference type="AlphaFoldDB" id="M2Q676"/>
<evidence type="ECO:0000313" key="2">
    <source>
        <dbReference type="EMBL" id="EMD17711.1"/>
    </source>
</evidence>
<dbReference type="Gene3D" id="3.40.50.360">
    <property type="match status" value="1"/>
</dbReference>
<gene>
    <name evidence="2" type="ORF">HMPREF9943_00143</name>
</gene>
<dbReference type="eggNOG" id="COG0716">
    <property type="taxonomic scope" value="Bacteria"/>
</dbReference>
<evidence type="ECO:0000313" key="3">
    <source>
        <dbReference type="Proteomes" id="UP000011758"/>
    </source>
</evidence>
<dbReference type="Proteomes" id="UP000011758">
    <property type="component" value="Unassembled WGS sequence"/>
</dbReference>
<dbReference type="STRING" id="999415.HMPREF9943_00143"/>
<proteinExistence type="predicted"/>
<evidence type="ECO:0000259" key="1">
    <source>
        <dbReference type="Pfam" id="PF12682"/>
    </source>
</evidence>
<dbReference type="EMBL" id="AGEJ01000001">
    <property type="protein sequence ID" value="EMD17711.1"/>
    <property type="molecule type" value="Genomic_DNA"/>
</dbReference>
<dbReference type="PATRIC" id="fig|999415.3.peg.144"/>
<dbReference type="BioCyc" id="ECAT999415-HMP:GTTI-152-MONOMER"/>
<dbReference type="GO" id="GO:0010181">
    <property type="term" value="F:FMN binding"/>
    <property type="evidence" value="ECO:0007669"/>
    <property type="project" value="InterPro"/>
</dbReference>
<feature type="domain" description="Flavodoxin-like" evidence="1">
    <location>
        <begin position="26"/>
        <end position="167"/>
    </location>
</feature>
<accession>M2Q676</accession>
<organism evidence="2 3">
    <name type="scientific">Eggerthia catenaformis OT 569 = DSM 20559</name>
    <dbReference type="NCBI Taxonomy" id="999415"/>
    <lineage>
        <taxon>Bacteria</taxon>
        <taxon>Bacillati</taxon>
        <taxon>Bacillota</taxon>
        <taxon>Erysipelotrichia</taxon>
        <taxon>Erysipelotrichales</taxon>
        <taxon>Coprobacillaceae</taxon>
        <taxon>Eggerthia</taxon>
    </lineage>
</organism>
<dbReference type="Pfam" id="PF12682">
    <property type="entry name" value="Flavodoxin_4"/>
    <property type="match status" value="1"/>
</dbReference>
<dbReference type="PANTHER" id="PTHR39201:SF1">
    <property type="entry name" value="FLAVODOXIN-LIKE DOMAIN-CONTAINING PROTEIN"/>
    <property type="match status" value="1"/>
</dbReference>
<reference evidence="2 3" key="1">
    <citation type="submission" date="2013-02" db="EMBL/GenBank/DDBJ databases">
        <title>The Genome Sequence of Lactobacillus catenaformis F0143.</title>
        <authorList>
            <consortium name="The Broad Institute Genome Sequencing Platform"/>
            <person name="Earl A."/>
            <person name="Ward D."/>
            <person name="Feldgarden M."/>
            <person name="Gevers D."/>
            <person name="Izard J."/>
            <person name="Blanton J.M."/>
            <person name="Mathney J."/>
            <person name="Dewhirst F.E."/>
            <person name="Young S.K."/>
            <person name="Zeng Q."/>
            <person name="Gargeya S."/>
            <person name="Fitzgerald M."/>
            <person name="Haas B."/>
            <person name="Abouelleil A."/>
            <person name="Alvarado L."/>
            <person name="Arachchi H.M."/>
            <person name="Berlin A."/>
            <person name="Chapman S.B."/>
            <person name="Gearin G."/>
            <person name="Goldberg J."/>
            <person name="Griggs A."/>
            <person name="Gujja S."/>
            <person name="Hansen M."/>
            <person name="Heiman D."/>
            <person name="Howarth C."/>
            <person name="Larimer J."/>
            <person name="Lui A."/>
            <person name="MacDonald P.J.P."/>
            <person name="McCowen C."/>
            <person name="Montmayeur A."/>
            <person name="Murphy C."/>
            <person name="Neiman D."/>
            <person name="Pearson M."/>
            <person name="Priest M."/>
            <person name="Roberts A."/>
            <person name="Saif S."/>
            <person name="Shea T."/>
            <person name="Sisk P."/>
            <person name="Stolte C."/>
            <person name="Sykes S."/>
            <person name="Wortman J."/>
            <person name="Nusbaum C."/>
            <person name="Birren B."/>
        </authorList>
    </citation>
    <scope>NUCLEOTIDE SEQUENCE [LARGE SCALE GENOMIC DNA]</scope>
    <source>
        <strain evidence="2 3">OT 569</strain>
    </source>
</reference>
<keyword evidence="3" id="KW-1185">Reference proteome</keyword>